<name>A0A481ZDZ0_9VIRU</name>
<organism evidence="2">
    <name type="scientific">Pithovirus LCPAC404</name>
    <dbReference type="NCBI Taxonomy" id="2506597"/>
    <lineage>
        <taxon>Viruses</taxon>
        <taxon>Pithoviruses</taxon>
    </lineage>
</organism>
<feature type="transmembrane region" description="Helical" evidence="1">
    <location>
        <begin position="28"/>
        <end position="48"/>
    </location>
</feature>
<evidence type="ECO:0000313" key="2">
    <source>
        <dbReference type="EMBL" id="QBK93655.1"/>
    </source>
</evidence>
<keyword evidence="1" id="KW-0812">Transmembrane</keyword>
<accession>A0A481ZDZ0</accession>
<feature type="transmembrane region" description="Helical" evidence="1">
    <location>
        <begin position="60"/>
        <end position="84"/>
    </location>
</feature>
<keyword evidence="1" id="KW-1133">Transmembrane helix</keyword>
<gene>
    <name evidence="2" type="ORF">LCPAC404_03590</name>
</gene>
<sequence>MPAVGLAQGIDNHWGIFKGFNATTLYKAFFLAAIISGLSTGLAIELRLRVGKQFQQDDIVSLLVSIAIAFFTMLGALWVLWWLLGFGRGMLLCKCH</sequence>
<keyword evidence="1" id="KW-0472">Membrane</keyword>
<reference evidence="2" key="1">
    <citation type="journal article" date="2019" name="MBio">
        <title>Virus Genomes from Deep Sea Sediments Expand the Ocean Megavirome and Support Independent Origins of Viral Gigantism.</title>
        <authorList>
            <person name="Backstrom D."/>
            <person name="Yutin N."/>
            <person name="Jorgensen S.L."/>
            <person name="Dharamshi J."/>
            <person name="Homa F."/>
            <person name="Zaremba-Niedwiedzka K."/>
            <person name="Spang A."/>
            <person name="Wolf Y.I."/>
            <person name="Koonin E.V."/>
            <person name="Ettema T.J."/>
        </authorList>
    </citation>
    <scope>NUCLEOTIDE SEQUENCE</scope>
</reference>
<evidence type="ECO:0000256" key="1">
    <source>
        <dbReference type="SAM" id="Phobius"/>
    </source>
</evidence>
<proteinExistence type="predicted"/>
<dbReference type="EMBL" id="MK500601">
    <property type="protein sequence ID" value="QBK93655.1"/>
    <property type="molecule type" value="Genomic_DNA"/>
</dbReference>
<protein>
    <submittedName>
        <fullName evidence="2">Uncharacterized protein</fullName>
    </submittedName>
</protein>